<sequence>MKPTLVAASLFAVATCALSETVNFDTDAVGHAPSGWTCGTTGKGLFRWTVETDASAPSRPNVLKQSGIATFPWCVKNDIAIADGMVEVKFKPISGKEDQAGGVVWRWKDGNNYYVARANALEGNVSLYHTTNGSRQTIEYKDAPVAPAVWHTLRVEFKGSAIQVSLDGKTYINVNDSHIAGAGKAGVWTKADSVTLFDDFTYATASGK</sequence>
<dbReference type="Gene3D" id="2.60.120.560">
    <property type="entry name" value="Exo-inulinase, domain 1"/>
    <property type="match status" value="1"/>
</dbReference>
<keyword evidence="1" id="KW-0732">Signal</keyword>
<keyword evidence="3" id="KW-1185">Reference proteome</keyword>
<reference evidence="3" key="1">
    <citation type="journal article" date="2019" name="Int. J. Syst. Evol. Microbiol.">
        <title>The Global Catalogue of Microorganisms (GCM) 10K type strain sequencing project: providing services to taxonomists for standard genome sequencing and annotation.</title>
        <authorList>
            <consortium name="The Broad Institute Genomics Platform"/>
            <consortium name="The Broad Institute Genome Sequencing Center for Infectious Disease"/>
            <person name="Wu L."/>
            <person name="Ma J."/>
        </authorList>
    </citation>
    <scope>NUCLEOTIDE SEQUENCE [LARGE SCALE GENOMIC DNA]</scope>
    <source>
        <strain evidence="3">KCTC 42986</strain>
    </source>
</reference>
<dbReference type="RefSeq" id="WP_390330705.1">
    <property type="nucleotide sequence ID" value="NZ_JBHRTP010000006.1"/>
</dbReference>
<organism evidence="2 3">
    <name type="scientific">Undibacterium arcticum</name>
    <dbReference type="NCBI Taxonomy" id="1762892"/>
    <lineage>
        <taxon>Bacteria</taxon>
        <taxon>Pseudomonadati</taxon>
        <taxon>Pseudomonadota</taxon>
        <taxon>Betaproteobacteria</taxon>
        <taxon>Burkholderiales</taxon>
        <taxon>Oxalobacteraceae</taxon>
        <taxon>Undibacterium</taxon>
    </lineage>
</organism>
<dbReference type="Proteomes" id="UP001595530">
    <property type="component" value="Unassembled WGS sequence"/>
</dbReference>
<feature type="chain" id="PRO_5047420393" description="3-keto-disaccharide hydrolase domain-containing protein" evidence="1">
    <location>
        <begin position="20"/>
        <end position="208"/>
    </location>
</feature>
<evidence type="ECO:0000256" key="1">
    <source>
        <dbReference type="SAM" id="SignalP"/>
    </source>
</evidence>
<evidence type="ECO:0000313" key="3">
    <source>
        <dbReference type="Proteomes" id="UP001595530"/>
    </source>
</evidence>
<proteinExistence type="predicted"/>
<dbReference type="SUPFAM" id="SSF49899">
    <property type="entry name" value="Concanavalin A-like lectins/glucanases"/>
    <property type="match status" value="1"/>
</dbReference>
<protein>
    <recommendedName>
        <fullName evidence="4">3-keto-disaccharide hydrolase domain-containing protein</fullName>
    </recommendedName>
</protein>
<gene>
    <name evidence="2" type="ORF">ACFOFO_02095</name>
</gene>
<evidence type="ECO:0008006" key="4">
    <source>
        <dbReference type="Google" id="ProtNLM"/>
    </source>
</evidence>
<comment type="caution">
    <text evidence="2">The sequence shown here is derived from an EMBL/GenBank/DDBJ whole genome shotgun (WGS) entry which is preliminary data.</text>
</comment>
<feature type="signal peptide" evidence="1">
    <location>
        <begin position="1"/>
        <end position="19"/>
    </location>
</feature>
<name>A0ABV7EVF7_9BURK</name>
<dbReference type="EMBL" id="JBHRTP010000006">
    <property type="protein sequence ID" value="MFC3106762.1"/>
    <property type="molecule type" value="Genomic_DNA"/>
</dbReference>
<accession>A0ABV7EVF7</accession>
<dbReference type="InterPro" id="IPR013320">
    <property type="entry name" value="ConA-like_dom_sf"/>
</dbReference>
<evidence type="ECO:0000313" key="2">
    <source>
        <dbReference type="EMBL" id="MFC3106762.1"/>
    </source>
</evidence>